<dbReference type="GO" id="GO:0022857">
    <property type="term" value="F:transmembrane transporter activity"/>
    <property type="evidence" value="ECO:0007669"/>
    <property type="project" value="InterPro"/>
</dbReference>
<feature type="transmembrane region" description="Helical" evidence="8">
    <location>
        <begin position="430"/>
        <end position="449"/>
    </location>
</feature>
<dbReference type="PANTHER" id="PTHR48086">
    <property type="entry name" value="SODIUM/PROLINE SYMPORTER-RELATED"/>
    <property type="match status" value="1"/>
</dbReference>
<accession>A0A7V4UCU9</accession>
<feature type="transmembrane region" description="Helical" evidence="8">
    <location>
        <begin position="121"/>
        <end position="141"/>
    </location>
</feature>
<feature type="transmembrane region" description="Helical" evidence="8">
    <location>
        <begin position="461"/>
        <end position="483"/>
    </location>
</feature>
<feature type="transmembrane region" description="Helical" evidence="8">
    <location>
        <begin position="76"/>
        <end position="100"/>
    </location>
</feature>
<sequence>MHLNLFDWAIILLYIVLIFYSGIFMKKYVGNIGDFLVANRSMGFHLGMLSLMCTEIGMITYVYYAELGYKAGLAGLMAAFPPFIAFLILGKTGFIIKPLLDMKIMTIPEFYSKKFSKGVRFYVGLLMAVGGILNFGVFPGVEAKFINIVTGISEDYLLITMVVMLTLVLLYTVFGGMVSVIITNYLQYALLSFGMIFITVYGFTQVGWSRLVEAVQLHQGAPGLNPFLPSVWDSDFGLGFLVWQILMWISILVGWQAISMRLFSSKDTETGVRIYFWSALLFLARAVLPIFWGVMALAFLGNKVEPLNALPEFIVAVVPSGILGLIFAALLAASMSTYASYLLSWSSVVSQDIIGSIFTFVTGKEADSKKQLLISRITMALVMIFIIWWSLFHKLEGYLYFYLNMTAMLFIPGTLVSVGLGIYWKKSRTAGAYAAFTLGALPPLSYLILPEHIRSAYTSEMGWGGFVLALAGMLIGSFIQNWLQPQNKESK</sequence>
<evidence type="ECO:0000256" key="2">
    <source>
        <dbReference type="ARBA" id="ARBA00006434"/>
    </source>
</evidence>
<comment type="similarity">
    <text evidence="2 7">Belongs to the sodium:solute symporter (SSF) (TC 2.A.21) family.</text>
</comment>
<evidence type="ECO:0000256" key="4">
    <source>
        <dbReference type="ARBA" id="ARBA00022692"/>
    </source>
</evidence>
<dbReference type="CDD" id="cd10322">
    <property type="entry name" value="SLC5sbd"/>
    <property type="match status" value="1"/>
</dbReference>
<proteinExistence type="inferred from homology"/>
<evidence type="ECO:0000256" key="6">
    <source>
        <dbReference type="ARBA" id="ARBA00023136"/>
    </source>
</evidence>
<feature type="transmembrane region" description="Helical" evidence="8">
    <location>
        <begin position="399"/>
        <end position="424"/>
    </location>
</feature>
<dbReference type="Gene3D" id="1.20.1730.10">
    <property type="entry name" value="Sodium/glucose cotransporter"/>
    <property type="match status" value="1"/>
</dbReference>
<name>A0A7V4UCU9_CALAY</name>
<feature type="transmembrane region" description="Helical" evidence="8">
    <location>
        <begin position="373"/>
        <end position="392"/>
    </location>
</feature>
<evidence type="ECO:0000256" key="8">
    <source>
        <dbReference type="SAM" id="Phobius"/>
    </source>
</evidence>
<comment type="subcellular location">
    <subcellularLocation>
        <location evidence="1">Membrane</location>
        <topology evidence="1">Multi-pass membrane protein</topology>
    </subcellularLocation>
</comment>
<dbReference type="GO" id="GO:0005886">
    <property type="term" value="C:plasma membrane"/>
    <property type="evidence" value="ECO:0007669"/>
    <property type="project" value="TreeGrafter"/>
</dbReference>
<feature type="transmembrane region" description="Helical" evidence="8">
    <location>
        <begin position="236"/>
        <end position="255"/>
    </location>
</feature>
<dbReference type="PANTHER" id="PTHR48086:SF7">
    <property type="entry name" value="SODIUM-SOLUTE SYMPORTER-RELATED"/>
    <property type="match status" value="1"/>
</dbReference>
<feature type="transmembrane region" description="Helical" evidence="8">
    <location>
        <begin position="46"/>
        <end position="64"/>
    </location>
</feature>
<evidence type="ECO:0000256" key="7">
    <source>
        <dbReference type="RuleBase" id="RU362091"/>
    </source>
</evidence>
<gene>
    <name evidence="9" type="ORF">ENK44_05030</name>
</gene>
<dbReference type="InterPro" id="IPR050277">
    <property type="entry name" value="Sodium:Solute_Symporter"/>
</dbReference>
<feature type="transmembrane region" description="Helical" evidence="8">
    <location>
        <begin position="156"/>
        <end position="178"/>
    </location>
</feature>
<dbReference type="EMBL" id="DRQG01000044">
    <property type="protein sequence ID" value="HGY55042.1"/>
    <property type="molecule type" value="Genomic_DNA"/>
</dbReference>
<keyword evidence="5 8" id="KW-1133">Transmembrane helix</keyword>
<keyword evidence="3" id="KW-0813">Transport</keyword>
<protein>
    <submittedName>
        <fullName evidence="9">Sodium:solute symporter family protein</fullName>
    </submittedName>
</protein>
<keyword evidence="4 8" id="KW-0812">Transmembrane</keyword>
<feature type="transmembrane region" description="Helical" evidence="8">
    <location>
        <begin position="6"/>
        <end position="25"/>
    </location>
</feature>
<dbReference type="InterPro" id="IPR038377">
    <property type="entry name" value="Na/Glc_symporter_sf"/>
</dbReference>
<evidence type="ECO:0000313" key="9">
    <source>
        <dbReference type="EMBL" id="HGY55042.1"/>
    </source>
</evidence>
<reference evidence="9" key="1">
    <citation type="journal article" date="2020" name="mSystems">
        <title>Genome- and Community-Level Interaction Insights into Carbon Utilization and Element Cycling Functions of Hydrothermarchaeota in Hydrothermal Sediment.</title>
        <authorList>
            <person name="Zhou Z."/>
            <person name="Liu Y."/>
            <person name="Xu W."/>
            <person name="Pan J."/>
            <person name="Luo Z.H."/>
            <person name="Li M."/>
        </authorList>
    </citation>
    <scope>NUCLEOTIDE SEQUENCE [LARGE SCALE GENOMIC DNA]</scope>
    <source>
        <strain evidence="9">HyVt-577</strain>
    </source>
</reference>
<evidence type="ECO:0000256" key="3">
    <source>
        <dbReference type="ARBA" id="ARBA00022448"/>
    </source>
</evidence>
<dbReference type="Pfam" id="PF00474">
    <property type="entry name" value="SSF"/>
    <property type="match status" value="1"/>
</dbReference>
<feature type="transmembrane region" description="Helical" evidence="8">
    <location>
        <begin position="185"/>
        <end position="203"/>
    </location>
</feature>
<dbReference type="PROSITE" id="PS50283">
    <property type="entry name" value="NA_SOLUT_SYMP_3"/>
    <property type="match status" value="1"/>
</dbReference>
<organism evidence="9">
    <name type="scientific">Caldithrix abyssi</name>
    <dbReference type="NCBI Taxonomy" id="187145"/>
    <lineage>
        <taxon>Bacteria</taxon>
        <taxon>Pseudomonadati</taxon>
        <taxon>Calditrichota</taxon>
        <taxon>Calditrichia</taxon>
        <taxon>Calditrichales</taxon>
        <taxon>Calditrichaceae</taxon>
        <taxon>Caldithrix</taxon>
    </lineage>
</organism>
<dbReference type="Proteomes" id="UP000885779">
    <property type="component" value="Unassembled WGS sequence"/>
</dbReference>
<dbReference type="AlphaFoldDB" id="A0A7V4UCU9"/>
<evidence type="ECO:0000256" key="5">
    <source>
        <dbReference type="ARBA" id="ARBA00022989"/>
    </source>
</evidence>
<comment type="caution">
    <text evidence="9">The sequence shown here is derived from an EMBL/GenBank/DDBJ whole genome shotgun (WGS) entry which is preliminary data.</text>
</comment>
<keyword evidence="6 8" id="KW-0472">Membrane</keyword>
<feature type="transmembrane region" description="Helical" evidence="8">
    <location>
        <begin position="275"/>
        <end position="301"/>
    </location>
</feature>
<evidence type="ECO:0000256" key="1">
    <source>
        <dbReference type="ARBA" id="ARBA00004141"/>
    </source>
</evidence>
<dbReference type="InterPro" id="IPR001734">
    <property type="entry name" value="Na/solute_symporter"/>
</dbReference>
<feature type="transmembrane region" description="Helical" evidence="8">
    <location>
        <begin position="313"/>
        <end position="333"/>
    </location>
</feature>